<dbReference type="Proteomes" id="UP001055172">
    <property type="component" value="Unassembled WGS sequence"/>
</dbReference>
<protein>
    <recommendedName>
        <fullName evidence="3">Aryl-alcohol dehydrogenase</fullName>
    </recommendedName>
</protein>
<organism evidence="1 2">
    <name type="scientific">Colletotrichum liriopes</name>
    <dbReference type="NCBI Taxonomy" id="708192"/>
    <lineage>
        <taxon>Eukaryota</taxon>
        <taxon>Fungi</taxon>
        <taxon>Dikarya</taxon>
        <taxon>Ascomycota</taxon>
        <taxon>Pezizomycotina</taxon>
        <taxon>Sordariomycetes</taxon>
        <taxon>Hypocreomycetidae</taxon>
        <taxon>Glomerellales</taxon>
        <taxon>Glomerellaceae</taxon>
        <taxon>Colletotrichum</taxon>
        <taxon>Colletotrichum spaethianum species complex</taxon>
    </lineage>
</organism>
<gene>
    <name evidence="1" type="ORF">ColLi_05886</name>
</gene>
<comment type="caution">
    <text evidence="1">The sequence shown here is derived from an EMBL/GenBank/DDBJ whole genome shotgun (WGS) entry which is preliminary data.</text>
</comment>
<sequence>MASTYQSANSTASLIQLSSMPQLAQAIRREDDWTGTKDAAARRRAQTRLNTRAYRKRKALEKKTEASNPEPLVECWDIEKQSVSVVPESHMKRLFNARNPLLPDTPRKKTFGIVFPLCPDHLITLLQFNVLRALAVNRTLISGILVTPLDCNEEVTHVIPYPSKPELLPPTLLPTASQQMVPHDDWIDMFPCPKARDRLIRAAGTFDEDELWADCIGGLFEGFPDDEVERRGIIAWSPPWDITGWEMSEGFLRKWGWLFDGLPEVLEATNRWRIERGEEPFAPNIHT</sequence>
<dbReference type="InterPro" id="IPR021833">
    <property type="entry name" value="DUF3425"/>
</dbReference>
<proteinExistence type="predicted"/>
<dbReference type="AlphaFoldDB" id="A0AA37GMT0"/>
<dbReference type="Pfam" id="PF11905">
    <property type="entry name" value="DUF3425"/>
    <property type="match status" value="1"/>
</dbReference>
<accession>A0AA37GMT0</accession>
<keyword evidence="2" id="KW-1185">Reference proteome</keyword>
<evidence type="ECO:0008006" key="3">
    <source>
        <dbReference type="Google" id="ProtNLM"/>
    </source>
</evidence>
<reference evidence="1 2" key="1">
    <citation type="submission" date="2021-07" db="EMBL/GenBank/DDBJ databases">
        <title>Genome data of Colletotrichum spaethianum.</title>
        <authorList>
            <person name="Utami Y.D."/>
            <person name="Hiruma K."/>
        </authorList>
    </citation>
    <scope>NUCLEOTIDE SEQUENCE [LARGE SCALE GENOMIC DNA]</scope>
    <source>
        <strain evidence="1 2">MAFF 242679</strain>
    </source>
</reference>
<name>A0AA37GMT0_9PEZI</name>
<evidence type="ECO:0000313" key="2">
    <source>
        <dbReference type="Proteomes" id="UP001055172"/>
    </source>
</evidence>
<dbReference type="PANTHER" id="PTHR38116">
    <property type="entry name" value="CHROMOSOME 7, WHOLE GENOME SHOTGUN SEQUENCE"/>
    <property type="match status" value="1"/>
</dbReference>
<dbReference type="PANTHER" id="PTHR38116:SF1">
    <property type="entry name" value="BZIP DOMAIN-CONTAINING PROTEIN"/>
    <property type="match status" value="1"/>
</dbReference>
<dbReference type="EMBL" id="BPPX01000011">
    <property type="protein sequence ID" value="GJC83048.1"/>
    <property type="molecule type" value="Genomic_DNA"/>
</dbReference>
<evidence type="ECO:0000313" key="1">
    <source>
        <dbReference type="EMBL" id="GJC83048.1"/>
    </source>
</evidence>